<feature type="transmembrane region" description="Helical" evidence="5">
    <location>
        <begin position="90"/>
        <end position="108"/>
    </location>
</feature>
<dbReference type="EMBL" id="JBHSNM010000003">
    <property type="protein sequence ID" value="MFC5570534.1"/>
    <property type="molecule type" value="Genomic_DNA"/>
</dbReference>
<evidence type="ECO:0000313" key="6">
    <source>
        <dbReference type="EMBL" id="MFC5570534.1"/>
    </source>
</evidence>
<evidence type="ECO:0000256" key="4">
    <source>
        <dbReference type="ARBA" id="ARBA00023136"/>
    </source>
</evidence>
<feature type="transmembrane region" description="Helical" evidence="5">
    <location>
        <begin position="171"/>
        <end position="193"/>
    </location>
</feature>
<feature type="transmembrane region" description="Helical" evidence="5">
    <location>
        <begin position="289"/>
        <end position="311"/>
    </location>
</feature>
<accession>A0ABW0SNI1</accession>
<sequence>MGDTSLNGKPETAVPGRVSLAGATGALAAWLMILVFRPSPILGTVLFLMACALPMWWMELRRFPRPARRANTLRSALTPGTHNWRFRLRLLGLMGFLFALSLTFHAFRQFSADYISGLMQLLPVAAPLAAGWALWILLRAPRGLGRDSLESLGLALTHATRRRFSTNDRQAVLGWMVKAFYLPIMISSVYAFLHNAFDPDPGKHGWWKVYAMVYQSLFAVDTAFATIGYCSTSRRIGAHIRSTEPTVLGWAAALVCYPPLNVLILHRWLSYDDGYDWISWLHGYPVLTALWAVAILSATGLYAWATVAFGPRFSNLTNRGIITSGPYSWFKHPSYLGKNLAWWLISIPFISTSGPVAALANCAALLALGIIYVVRAKTEERHLMSDPTYQSYCNWIEQHGFLPRIKRKFLPAPLREA</sequence>
<feature type="transmembrane region" description="Helical" evidence="5">
    <location>
        <begin position="356"/>
        <end position="374"/>
    </location>
</feature>
<feature type="transmembrane region" description="Helical" evidence="5">
    <location>
        <begin position="18"/>
        <end position="35"/>
    </location>
</feature>
<comment type="caution">
    <text evidence="6">The sequence shown here is derived from an EMBL/GenBank/DDBJ whole genome shotgun (WGS) entry which is preliminary data.</text>
</comment>
<keyword evidence="4 5" id="KW-0472">Membrane</keyword>
<comment type="subcellular location">
    <subcellularLocation>
        <location evidence="1">Membrane</location>
        <topology evidence="1">Multi-pass membrane protein</topology>
    </subcellularLocation>
</comment>
<feature type="transmembrane region" description="Helical" evidence="5">
    <location>
        <begin position="41"/>
        <end position="58"/>
    </location>
</feature>
<dbReference type="InterPro" id="IPR007269">
    <property type="entry name" value="ICMT_MeTrfase"/>
</dbReference>
<feature type="transmembrane region" description="Helical" evidence="5">
    <location>
        <begin position="114"/>
        <end position="138"/>
    </location>
</feature>
<protein>
    <submittedName>
        <fullName evidence="6">Isoprenylcysteine carboxylmethyltransferase family protein</fullName>
    </submittedName>
</protein>
<dbReference type="Proteomes" id="UP001596036">
    <property type="component" value="Unassembled WGS sequence"/>
</dbReference>
<evidence type="ECO:0000256" key="5">
    <source>
        <dbReference type="SAM" id="Phobius"/>
    </source>
</evidence>
<feature type="transmembrane region" description="Helical" evidence="5">
    <location>
        <begin position="247"/>
        <end position="269"/>
    </location>
</feature>
<organism evidence="6 7">
    <name type="scientific">Lysobacter yangpyeongensis</name>
    <dbReference type="NCBI Taxonomy" id="346182"/>
    <lineage>
        <taxon>Bacteria</taxon>
        <taxon>Pseudomonadati</taxon>
        <taxon>Pseudomonadota</taxon>
        <taxon>Gammaproteobacteria</taxon>
        <taxon>Lysobacterales</taxon>
        <taxon>Lysobacteraceae</taxon>
        <taxon>Lysobacter</taxon>
    </lineage>
</organism>
<evidence type="ECO:0000256" key="3">
    <source>
        <dbReference type="ARBA" id="ARBA00022989"/>
    </source>
</evidence>
<name>A0ABW0SNI1_9GAMM</name>
<proteinExistence type="predicted"/>
<evidence type="ECO:0000313" key="7">
    <source>
        <dbReference type="Proteomes" id="UP001596036"/>
    </source>
</evidence>
<dbReference type="RefSeq" id="WP_386754958.1">
    <property type="nucleotide sequence ID" value="NZ_JBHSNM010000003.1"/>
</dbReference>
<keyword evidence="2 5" id="KW-0812">Transmembrane</keyword>
<reference evidence="7" key="1">
    <citation type="journal article" date="2019" name="Int. J. Syst. Evol. Microbiol.">
        <title>The Global Catalogue of Microorganisms (GCM) 10K type strain sequencing project: providing services to taxonomists for standard genome sequencing and annotation.</title>
        <authorList>
            <consortium name="The Broad Institute Genomics Platform"/>
            <consortium name="The Broad Institute Genome Sequencing Center for Infectious Disease"/>
            <person name="Wu L."/>
            <person name="Ma J."/>
        </authorList>
    </citation>
    <scope>NUCLEOTIDE SEQUENCE [LARGE SCALE GENOMIC DNA]</scope>
    <source>
        <strain evidence="7">KACC 11407</strain>
    </source>
</reference>
<keyword evidence="7" id="KW-1185">Reference proteome</keyword>
<evidence type="ECO:0000256" key="2">
    <source>
        <dbReference type="ARBA" id="ARBA00022692"/>
    </source>
</evidence>
<dbReference type="Gene3D" id="1.20.120.1630">
    <property type="match status" value="1"/>
</dbReference>
<gene>
    <name evidence="6" type="ORF">ACFPN1_10735</name>
</gene>
<keyword evidence="3 5" id="KW-1133">Transmembrane helix</keyword>
<evidence type="ECO:0000256" key="1">
    <source>
        <dbReference type="ARBA" id="ARBA00004141"/>
    </source>
</evidence>
<dbReference type="Pfam" id="PF04140">
    <property type="entry name" value="ICMT"/>
    <property type="match status" value="1"/>
</dbReference>
<feature type="transmembrane region" description="Helical" evidence="5">
    <location>
        <begin position="205"/>
        <end position="227"/>
    </location>
</feature>